<dbReference type="EMBL" id="FXTY01000001">
    <property type="protein sequence ID" value="SMP05608.1"/>
    <property type="molecule type" value="Genomic_DNA"/>
</dbReference>
<dbReference type="Pfam" id="PF03567">
    <property type="entry name" value="Sulfotransfer_2"/>
    <property type="match status" value="1"/>
</dbReference>
<dbReference type="RefSeq" id="WP_283424434.1">
    <property type="nucleotide sequence ID" value="NZ_FXTY01000001.1"/>
</dbReference>
<dbReference type="Gene3D" id="3.40.50.300">
    <property type="entry name" value="P-loop containing nucleotide triphosphate hydrolases"/>
    <property type="match status" value="1"/>
</dbReference>
<accession>A0ABY1NBL1</accession>
<dbReference type="Proteomes" id="UP001157961">
    <property type="component" value="Unassembled WGS sequence"/>
</dbReference>
<feature type="region of interest" description="Disordered" evidence="1">
    <location>
        <begin position="50"/>
        <end position="70"/>
    </location>
</feature>
<evidence type="ECO:0000313" key="3">
    <source>
        <dbReference type="Proteomes" id="UP001157961"/>
    </source>
</evidence>
<comment type="caution">
    <text evidence="2">The sequence shown here is derived from an EMBL/GenBank/DDBJ whole genome shotgun (WGS) entry which is preliminary data.</text>
</comment>
<evidence type="ECO:0000256" key="1">
    <source>
        <dbReference type="SAM" id="MobiDB-lite"/>
    </source>
</evidence>
<reference evidence="2 3" key="1">
    <citation type="submission" date="2017-05" db="EMBL/GenBank/DDBJ databases">
        <authorList>
            <person name="Varghese N."/>
            <person name="Submissions S."/>
        </authorList>
    </citation>
    <scope>NUCLEOTIDE SEQUENCE [LARGE SCALE GENOMIC DNA]</scope>
    <source>
        <strain evidence="2 3">DSM 29734</strain>
    </source>
</reference>
<sequence>MARFFSLNIGHRGSGLVISTSHRFIYLHVPKTGGNSIQTALLPISEDAQSVTGHQDGHNRFGVTGPRTRRKHAGLSDYKHSLGEPLENYSVVVSVRHPFPRALSMYFSPGRWLKKTSLGSWESQTPVWSEESFLSLITDGQKLRPIVDFLKLDGVPYAPAIVLRHERLRSDYRNLCIQLQLPSQVACLPIVNRSAASSETLSRLLASQSLRDATEMVFKDDMSYFGYDIFAV</sequence>
<dbReference type="InterPro" id="IPR027417">
    <property type="entry name" value="P-loop_NTPase"/>
</dbReference>
<protein>
    <submittedName>
        <fullName evidence="2">Sulfotransferase family protein</fullName>
    </submittedName>
</protein>
<name>A0ABY1NBL1_9RHOB</name>
<gene>
    <name evidence="2" type="ORF">SAMN06265373_101585</name>
</gene>
<dbReference type="SUPFAM" id="SSF52540">
    <property type="entry name" value="P-loop containing nucleoside triphosphate hydrolases"/>
    <property type="match status" value="1"/>
</dbReference>
<keyword evidence="3" id="KW-1185">Reference proteome</keyword>
<organism evidence="2 3">
    <name type="scientific">Shimia sagamensis</name>
    <dbReference type="NCBI Taxonomy" id="1566352"/>
    <lineage>
        <taxon>Bacteria</taxon>
        <taxon>Pseudomonadati</taxon>
        <taxon>Pseudomonadota</taxon>
        <taxon>Alphaproteobacteria</taxon>
        <taxon>Rhodobacterales</taxon>
        <taxon>Roseobacteraceae</taxon>
    </lineage>
</organism>
<dbReference type="InterPro" id="IPR005331">
    <property type="entry name" value="Sulfotransferase"/>
</dbReference>
<evidence type="ECO:0000313" key="2">
    <source>
        <dbReference type="EMBL" id="SMP05608.1"/>
    </source>
</evidence>
<proteinExistence type="predicted"/>